<proteinExistence type="predicted"/>
<dbReference type="PANTHER" id="PTHR34822">
    <property type="entry name" value="GRPB DOMAIN PROTEIN (AFU_ORTHOLOGUE AFUA_1G01530)"/>
    <property type="match status" value="1"/>
</dbReference>
<evidence type="ECO:0008006" key="3">
    <source>
        <dbReference type="Google" id="ProtNLM"/>
    </source>
</evidence>
<evidence type="ECO:0000313" key="2">
    <source>
        <dbReference type="Proteomes" id="UP000679848"/>
    </source>
</evidence>
<dbReference type="RefSeq" id="WP_213542860.1">
    <property type="nucleotide sequence ID" value="NZ_AP023420.1"/>
</dbReference>
<organism evidence="1 2">
    <name type="scientific">Pusillibacter faecalis</name>
    <dbReference type="NCBI Taxonomy" id="2714358"/>
    <lineage>
        <taxon>Bacteria</taxon>
        <taxon>Bacillati</taxon>
        <taxon>Bacillota</taxon>
        <taxon>Clostridia</taxon>
        <taxon>Eubacteriales</taxon>
        <taxon>Oscillospiraceae</taxon>
        <taxon>Pusillibacter</taxon>
    </lineage>
</organism>
<dbReference type="Pfam" id="PF04229">
    <property type="entry name" value="GrpB"/>
    <property type="match status" value="1"/>
</dbReference>
<dbReference type="SUPFAM" id="SSF81301">
    <property type="entry name" value="Nucleotidyltransferase"/>
    <property type="match status" value="1"/>
</dbReference>
<dbReference type="InterPro" id="IPR043519">
    <property type="entry name" value="NT_sf"/>
</dbReference>
<dbReference type="AlphaFoldDB" id="A0A810Q650"/>
<dbReference type="InterPro" id="IPR007344">
    <property type="entry name" value="GrpB/CoaE"/>
</dbReference>
<dbReference type="Gene3D" id="3.30.460.10">
    <property type="entry name" value="Beta Polymerase, domain 2"/>
    <property type="match status" value="1"/>
</dbReference>
<accession>A0A810Q650</accession>
<dbReference type="PANTHER" id="PTHR34822:SF1">
    <property type="entry name" value="GRPB FAMILY PROTEIN"/>
    <property type="match status" value="1"/>
</dbReference>
<evidence type="ECO:0000313" key="1">
    <source>
        <dbReference type="EMBL" id="BCK83769.1"/>
    </source>
</evidence>
<dbReference type="KEGG" id="pfaa:MM59RIKEN_10880"/>
<keyword evidence="2" id="KW-1185">Reference proteome</keyword>
<gene>
    <name evidence="1" type="ORF">MM59RIKEN_10880</name>
</gene>
<protein>
    <recommendedName>
        <fullName evidence="3">GrpB family protein</fullName>
    </recommendedName>
</protein>
<dbReference type="EMBL" id="AP023420">
    <property type="protein sequence ID" value="BCK83769.1"/>
    <property type="molecule type" value="Genomic_DNA"/>
</dbReference>
<sequence length="178" mass="20130">MPQHVVVVPYQPAWAEVFRRESEAVKAALGENCLRVYHIGSTAVEGLDAKPIVDLMPVVQRLGAVDARAEALRALGYEYLGEFGIPGRRYLRKGGDERTHQMHIFQAGDTENIVRHLAVRDYLRAHEEARMAYAALKRALAARYPYDIEGYCDGKEAFVRELECRALAECRAALWEEL</sequence>
<reference evidence="1" key="1">
    <citation type="submission" date="2020-09" db="EMBL/GenBank/DDBJ databases">
        <title>New species isolated from human feces.</title>
        <authorList>
            <person name="Kitahara M."/>
            <person name="Shigeno Y."/>
            <person name="Shime M."/>
            <person name="Matsumoto Y."/>
            <person name="Nakamura S."/>
            <person name="Motooka D."/>
            <person name="Fukuoka S."/>
            <person name="Nishikawa H."/>
            <person name="Benno Y."/>
        </authorList>
    </citation>
    <scope>NUCLEOTIDE SEQUENCE</scope>
    <source>
        <strain evidence="1">MM59</strain>
    </source>
</reference>
<name>A0A810Q650_9FIRM</name>
<dbReference type="Proteomes" id="UP000679848">
    <property type="component" value="Chromosome"/>
</dbReference>